<keyword evidence="2" id="KW-1185">Reference proteome</keyword>
<comment type="caution">
    <text evidence="1">The sequence shown here is derived from an EMBL/GenBank/DDBJ whole genome shotgun (WGS) entry which is preliminary data.</text>
</comment>
<reference evidence="1 2" key="1">
    <citation type="journal article" date="2015" name="Genome Biol. Evol.">
        <title>Characterization of Three Mycobacterium spp. with Potential Use in Bioremediation by Genome Sequencing and Comparative Genomics.</title>
        <authorList>
            <person name="Das S."/>
            <person name="Pettersson B.M."/>
            <person name="Behra P.R."/>
            <person name="Ramesh M."/>
            <person name="Dasgupta S."/>
            <person name="Bhattacharya A."/>
            <person name="Kirsebom L.A."/>
        </authorList>
    </citation>
    <scope>NUCLEOTIDE SEQUENCE [LARGE SCALE GENOMIC DNA]</scope>
    <source>
        <strain evidence="1 2">DSM 44219</strain>
    </source>
</reference>
<dbReference type="PATRIC" id="fig|1800.3.peg.931"/>
<gene>
    <name evidence="1" type="ORF">MCHUDSM44219_00930</name>
</gene>
<accession>A0A0J6WLB4</accession>
<dbReference type="AlphaFoldDB" id="A0A0J6WLB4"/>
<dbReference type="Proteomes" id="UP000036176">
    <property type="component" value="Unassembled WGS sequence"/>
</dbReference>
<evidence type="ECO:0000313" key="2">
    <source>
        <dbReference type="Proteomes" id="UP000036176"/>
    </source>
</evidence>
<sequence length="333" mass="34555">MPEEVLAAAAICGAGAVVRTLVFAPPVGGSAVCADARRVHASRVDSSVACAGVAGFGRVDRFVVSVGRTLTATVSVAVAGSPTGFGEVSFAARTVVPPATSAPGSTARVALSARRGVGPSVSAWPLSARFVAVAREVALCRRWVVGASVDSGLSTDVRRGDRGWATDGRGVPSASLADDCEVVESEVSANATPGIEASAVPIPSATASAPIRPMYRPESLVERCPRWTDPRMFPSFISCDELQVAEYEFAEDMPSDSGGMRSARGRARCGISSLWRGLTTFATVTTCFSRSESATREHLNFPIDGNTCICKKHWLPACSESSLPATAHPIAGL</sequence>
<dbReference type="EMBL" id="JYNX01000019">
    <property type="protein sequence ID" value="KMO84125.1"/>
    <property type="molecule type" value="Genomic_DNA"/>
</dbReference>
<evidence type="ECO:0000313" key="1">
    <source>
        <dbReference type="EMBL" id="KMO84125.1"/>
    </source>
</evidence>
<organism evidence="1 2">
    <name type="scientific">Mycolicibacterium chubuense</name>
    <name type="common">Mycobacterium chubuense</name>
    <dbReference type="NCBI Taxonomy" id="1800"/>
    <lineage>
        <taxon>Bacteria</taxon>
        <taxon>Bacillati</taxon>
        <taxon>Actinomycetota</taxon>
        <taxon>Actinomycetes</taxon>
        <taxon>Mycobacteriales</taxon>
        <taxon>Mycobacteriaceae</taxon>
        <taxon>Mycolicibacterium</taxon>
    </lineage>
</organism>
<proteinExistence type="predicted"/>
<protein>
    <submittedName>
        <fullName evidence="1">Uncharacterized protein</fullName>
    </submittedName>
</protein>
<name>A0A0J6WLB4_MYCCU</name>